<evidence type="ECO:0000259" key="3">
    <source>
        <dbReference type="Pfam" id="PF23283"/>
    </source>
</evidence>
<dbReference type="InterPro" id="IPR057774">
    <property type="entry name" value="D8C_UMOD/GP2/OIT3-like"/>
</dbReference>
<dbReference type="GeneID" id="109468178"/>
<dbReference type="Proteomes" id="UP000515135">
    <property type="component" value="Unplaced"/>
</dbReference>
<evidence type="ECO:0000313" key="5">
    <source>
        <dbReference type="RefSeq" id="XP_019621993.1"/>
    </source>
</evidence>
<accession>A0A6P4YC27</accession>
<sequence length="228" mass="25391">MNGMLATGCVEDFRCGTDSPMWMVGEHPAVGDGEVDRQACSNLGIPNDCCTASYNIKVKACDAGGNTFYVYYLVSTSYCDSYCAGNEAPCPDGQEYNAFLRECGPLIPVLTDNPVLHAPEIRNNKVEFDCEVKYRDDPSARFVVMFLFDNEYFPEVPNKTLTAGERRATLDAKYMGENRLSQPGWDSKMGKDVSCVVRSFWEDTPSTVSSWRQSNSYHTGIQARILCL</sequence>
<proteinExistence type="predicted"/>
<keyword evidence="2" id="KW-1015">Disulfide bond</keyword>
<dbReference type="RefSeq" id="XP_019621993.1">
    <property type="nucleotide sequence ID" value="XM_019766434.1"/>
</dbReference>
<protein>
    <submittedName>
        <fullName evidence="5">Uromodulin-like</fullName>
    </submittedName>
</protein>
<evidence type="ECO:0000256" key="1">
    <source>
        <dbReference type="ARBA" id="ARBA00022729"/>
    </source>
</evidence>
<keyword evidence="1" id="KW-0732">Signal</keyword>
<dbReference type="OrthoDB" id="10021943at2759"/>
<organism evidence="4 5">
    <name type="scientific">Branchiostoma belcheri</name>
    <name type="common">Amphioxus</name>
    <dbReference type="NCBI Taxonomy" id="7741"/>
    <lineage>
        <taxon>Eukaryota</taxon>
        <taxon>Metazoa</taxon>
        <taxon>Chordata</taxon>
        <taxon>Cephalochordata</taxon>
        <taxon>Leptocardii</taxon>
        <taxon>Amphioxiformes</taxon>
        <taxon>Branchiostomatidae</taxon>
        <taxon>Branchiostoma</taxon>
    </lineage>
</organism>
<name>A0A6P4YC27_BRABE</name>
<evidence type="ECO:0000313" key="4">
    <source>
        <dbReference type="Proteomes" id="UP000515135"/>
    </source>
</evidence>
<dbReference type="AlphaFoldDB" id="A0A6P4YC27"/>
<reference evidence="5" key="1">
    <citation type="submission" date="2025-08" db="UniProtKB">
        <authorList>
            <consortium name="RefSeq"/>
        </authorList>
    </citation>
    <scope>IDENTIFICATION</scope>
    <source>
        <tissue evidence="5">Gonad</tissue>
    </source>
</reference>
<feature type="domain" description="UMOD/GP2/OIT3-like D8C" evidence="3">
    <location>
        <begin position="7"/>
        <end position="84"/>
    </location>
</feature>
<keyword evidence="4" id="KW-1185">Reference proteome</keyword>
<dbReference type="Pfam" id="PF23283">
    <property type="entry name" value="D8C_UMOD"/>
    <property type="match status" value="1"/>
</dbReference>
<evidence type="ECO:0000256" key="2">
    <source>
        <dbReference type="ARBA" id="ARBA00023157"/>
    </source>
</evidence>
<gene>
    <name evidence="5" type="primary">LOC109468178</name>
</gene>
<dbReference type="KEGG" id="bbel:109468178"/>